<dbReference type="Proteomes" id="UP000193285">
    <property type="component" value="Unassembled WGS sequence"/>
</dbReference>
<gene>
    <name evidence="3" type="ORF">AWB90_15055</name>
    <name evidence="2" type="ORF">AWB91_08280</name>
</gene>
<dbReference type="OrthoDB" id="4735250at2"/>
<organism evidence="3 4">
    <name type="scientific">Mycobacterium paraense</name>
    <dbReference type="NCBI Taxonomy" id="767916"/>
    <lineage>
        <taxon>Bacteria</taxon>
        <taxon>Bacillati</taxon>
        <taxon>Actinomycetota</taxon>
        <taxon>Actinomycetes</taxon>
        <taxon>Mycobacteriales</taxon>
        <taxon>Mycobacteriaceae</taxon>
        <taxon>Mycobacterium</taxon>
        <taxon>Mycobacterium simiae complex</taxon>
    </lineage>
</organism>
<dbReference type="EMBL" id="LQPN01000050">
    <property type="protein sequence ID" value="ORW45516.1"/>
    <property type="molecule type" value="Genomic_DNA"/>
</dbReference>
<protein>
    <submittedName>
        <fullName evidence="3">Uncharacterized protein</fullName>
    </submittedName>
</protein>
<dbReference type="RefSeq" id="WP_085100258.1">
    <property type="nucleotide sequence ID" value="NZ_JACKVQ010000006.1"/>
</dbReference>
<dbReference type="STRING" id="767916.AWB91_08280"/>
<proteinExistence type="predicted"/>
<reference evidence="2" key="3">
    <citation type="submission" date="2016-01" db="EMBL/GenBank/DDBJ databases">
        <authorList>
            <person name="Ana R.F.D.C."/>
            <person name="Tarcisio F."/>
            <person name="Maria L.L."/>
            <person name="Monica P."/>
            <person name="Wana L.O.D.C."/>
            <person name="Elisabetta G."/>
            <person name="Jeann R.D.C.B."/>
            <person name="Veronica D.S."/>
            <person name="Karla V.B.L."/>
            <person name="Roberto B."/>
            <person name="Antonella G."/>
            <person name="Anna F."/>
            <person name="Alessandro M."/>
            <person name="Pamela F."/>
            <person name="Francesca D.L."/>
            <person name="Giulia F.S."/>
            <person name="Sara T."/>
            <person name="Fabio R."/>
            <person name="Olivier J."/>
            <person name="Nicola S."/>
            <person name="Enrico T."/>
        </authorList>
    </citation>
    <scope>NUCLEOTIDE SEQUENCE</scope>
    <source>
        <strain evidence="2">FI-07156</strain>
    </source>
</reference>
<dbReference type="AlphaFoldDB" id="A0A1X2A936"/>
<keyword evidence="1" id="KW-0812">Transmembrane</keyword>
<name>A0A1X2A936_9MYCO</name>
<comment type="caution">
    <text evidence="3">The sequence shown here is derived from an EMBL/GenBank/DDBJ whole genome shotgun (WGS) entry which is preliminary data.</text>
</comment>
<dbReference type="EMBL" id="LQPK01000005">
    <property type="protein sequence ID" value="ORW33131.1"/>
    <property type="molecule type" value="Genomic_DNA"/>
</dbReference>
<evidence type="ECO:0000313" key="5">
    <source>
        <dbReference type="Proteomes" id="UP000193801"/>
    </source>
</evidence>
<reference evidence="3" key="2">
    <citation type="submission" date="2016-01" db="EMBL/GenBank/DDBJ databases">
        <authorList>
            <person name="Oliw E.H."/>
        </authorList>
    </citation>
    <scope>NUCLEOTIDE SEQUENCE</scope>
    <source>
        <strain evidence="3">IEC33</strain>
    </source>
</reference>
<accession>A0A1X2A936</accession>
<reference evidence="4 5" key="1">
    <citation type="journal article" date="2015" name="Emerg. Microbes Infect.">
        <title>Characterization of 17 strains belonging to the Mycobacterium simiae complex and description of Mycobacterium paraense sp. nov.</title>
        <authorList>
            <person name="Fusco da Costa A.R."/>
            <person name="Fedrizzi T."/>
            <person name="Lopes M.L."/>
            <person name="Pecorari M."/>
            <person name="Oliveira da Costa W.L."/>
            <person name="Giacobazzi E."/>
            <person name="da Costa Bahia J.R."/>
            <person name="De Sanctis V."/>
            <person name="Batista Lima K.V."/>
            <person name="Bertorelli R."/>
            <person name="Grottola A."/>
            <person name="Fabio A."/>
            <person name="Mariottini A."/>
            <person name="Ferretti P."/>
            <person name="Di Leva F."/>
            <person name="Fregni Serpini G."/>
            <person name="Tagliazucchi S."/>
            <person name="Rumpianesi F."/>
            <person name="Jousson O."/>
            <person name="Segata N."/>
            <person name="Tortoli E."/>
        </authorList>
    </citation>
    <scope>NUCLEOTIDE SEQUENCE [LARGE SCALE GENOMIC DNA]</scope>
    <source>
        <strain evidence="2 5">FI-07156</strain>
        <strain evidence="3 4">IEC33</strain>
    </source>
</reference>
<evidence type="ECO:0000313" key="4">
    <source>
        <dbReference type="Proteomes" id="UP000193285"/>
    </source>
</evidence>
<feature type="transmembrane region" description="Helical" evidence="1">
    <location>
        <begin position="59"/>
        <end position="81"/>
    </location>
</feature>
<evidence type="ECO:0000256" key="1">
    <source>
        <dbReference type="SAM" id="Phobius"/>
    </source>
</evidence>
<keyword evidence="1" id="KW-0472">Membrane</keyword>
<evidence type="ECO:0000313" key="2">
    <source>
        <dbReference type="EMBL" id="ORW33131.1"/>
    </source>
</evidence>
<keyword evidence="1" id="KW-1133">Transmembrane helix</keyword>
<keyword evidence="5" id="KW-1185">Reference proteome</keyword>
<dbReference type="Proteomes" id="UP000193801">
    <property type="component" value="Unassembled WGS sequence"/>
</dbReference>
<feature type="transmembrane region" description="Helical" evidence="1">
    <location>
        <begin position="21"/>
        <end position="39"/>
    </location>
</feature>
<evidence type="ECO:0000313" key="3">
    <source>
        <dbReference type="EMBL" id="ORW45516.1"/>
    </source>
</evidence>
<sequence length="84" mass="9482">MKLVPASLEQQVNRVDRQRSLYIGIANALVAVWSVYRVIWGFYLAMTFDWVAGAMIPQLLLWVVIGVISGVVAFAFLTRYFKGS</sequence>